<dbReference type="InterPro" id="IPR017871">
    <property type="entry name" value="ABC_transporter-like_CS"/>
</dbReference>
<dbReference type="SMART" id="SM00382">
    <property type="entry name" value="AAA"/>
    <property type="match status" value="1"/>
</dbReference>
<dbReference type="Pfam" id="PF00005">
    <property type="entry name" value="ABC_tran"/>
    <property type="match status" value="1"/>
</dbReference>
<evidence type="ECO:0000256" key="7">
    <source>
        <dbReference type="ARBA" id="ARBA00023004"/>
    </source>
</evidence>
<evidence type="ECO:0000313" key="12">
    <source>
        <dbReference type="Proteomes" id="UP000440694"/>
    </source>
</evidence>
<evidence type="ECO:0000256" key="9">
    <source>
        <dbReference type="ARBA" id="ARBA00023136"/>
    </source>
</evidence>
<dbReference type="InterPro" id="IPR050093">
    <property type="entry name" value="ABC_SmlMolc_Importer"/>
</dbReference>
<dbReference type="AlphaFoldDB" id="A0A6I3KJP4"/>
<keyword evidence="6 11" id="KW-0067">ATP-binding</keyword>
<dbReference type="Proteomes" id="UP000440694">
    <property type="component" value="Unassembled WGS sequence"/>
</dbReference>
<evidence type="ECO:0000256" key="2">
    <source>
        <dbReference type="ARBA" id="ARBA00022448"/>
    </source>
</evidence>
<keyword evidence="3" id="KW-1003">Cell membrane</keyword>
<name>A0A6I3KJP4_9HYPH</name>
<dbReference type="InterPro" id="IPR013611">
    <property type="entry name" value="Transp-assoc_OB_typ2"/>
</dbReference>
<dbReference type="PROSITE" id="PS50893">
    <property type="entry name" value="ABC_TRANSPORTER_2"/>
    <property type="match status" value="1"/>
</dbReference>
<dbReference type="Gene3D" id="3.40.50.300">
    <property type="entry name" value="P-loop containing nucleotide triphosphate hydrolases"/>
    <property type="match status" value="1"/>
</dbReference>
<dbReference type="PANTHER" id="PTHR42781">
    <property type="entry name" value="SPERMIDINE/PUTRESCINE IMPORT ATP-BINDING PROTEIN POTA"/>
    <property type="match status" value="1"/>
</dbReference>
<dbReference type="GO" id="GO:0043190">
    <property type="term" value="C:ATP-binding cassette (ABC) transporter complex"/>
    <property type="evidence" value="ECO:0007669"/>
    <property type="project" value="InterPro"/>
</dbReference>
<evidence type="ECO:0000256" key="3">
    <source>
        <dbReference type="ARBA" id="ARBA00022475"/>
    </source>
</evidence>
<keyword evidence="12" id="KW-1185">Reference proteome</keyword>
<accession>A0A6I3KJP4</accession>
<feature type="domain" description="ABC transporter" evidence="10">
    <location>
        <begin position="1"/>
        <end position="238"/>
    </location>
</feature>
<dbReference type="GO" id="GO:0015408">
    <property type="term" value="F:ABC-type ferric iron transporter activity"/>
    <property type="evidence" value="ECO:0007669"/>
    <property type="project" value="InterPro"/>
</dbReference>
<dbReference type="FunFam" id="3.40.50.300:FF:000425">
    <property type="entry name" value="Probable ABC transporter, ATP-binding subunit"/>
    <property type="match status" value="1"/>
</dbReference>
<protein>
    <submittedName>
        <fullName evidence="11">ATP-binding cassette domain-containing protein</fullName>
    </submittedName>
</protein>
<evidence type="ECO:0000259" key="10">
    <source>
        <dbReference type="PROSITE" id="PS50893"/>
    </source>
</evidence>
<dbReference type="InterPro" id="IPR003439">
    <property type="entry name" value="ABC_transporter-like_ATP-bd"/>
</dbReference>
<evidence type="ECO:0000313" key="11">
    <source>
        <dbReference type="EMBL" id="MTD95965.1"/>
    </source>
</evidence>
<keyword evidence="7" id="KW-0408">Iron</keyword>
<keyword evidence="5" id="KW-0547">Nucleotide-binding</keyword>
<keyword evidence="2" id="KW-0813">Transport</keyword>
<dbReference type="EMBL" id="WMBQ01000002">
    <property type="protein sequence ID" value="MTD95965.1"/>
    <property type="molecule type" value="Genomic_DNA"/>
</dbReference>
<dbReference type="InterPro" id="IPR027417">
    <property type="entry name" value="P-loop_NTPase"/>
</dbReference>
<keyword evidence="8" id="KW-0406">Ion transport</keyword>
<sequence length="357" mass="38485">MPSDNPALSVALRQAGPIPLDVNLDCRRGELLALIGPSGSGKSTVLRAIAGLYRPQEGRVVAASETWLDTDARIDLPPQARSVGLVFQDYALFPHLSARDNVRLAMLRLPEPERSRRAAELLARVHLQGLDTRRPDELSGGQRQRVAIARALARDPKVLLLDEPFSAVDRITRDALKEELAALHRSLDIPMVLVTHDLDEAQALADRICVLHGGTTLQIGTPDEVRLRPRNVRVARLMGHTNLIPTQVQDHGRIRCGAQTLTVASTNGVAIGERVTVLIPPDAISLGGGTTNSANAVAGKLTNVQSLGDLTAVTLAFDAGELRFRLPSREAVARHLQSGAALSVEIDPALVHLLRED</sequence>
<gene>
    <name evidence="11" type="ORF">GIW81_16625</name>
</gene>
<evidence type="ECO:0000256" key="5">
    <source>
        <dbReference type="ARBA" id="ARBA00022741"/>
    </source>
</evidence>
<comment type="caution">
    <text evidence="11">The sequence shown here is derived from an EMBL/GenBank/DDBJ whole genome shotgun (WGS) entry which is preliminary data.</text>
</comment>
<evidence type="ECO:0000256" key="6">
    <source>
        <dbReference type="ARBA" id="ARBA00022840"/>
    </source>
</evidence>
<comment type="similarity">
    <text evidence="1">Belongs to the ABC transporter superfamily.</text>
</comment>
<dbReference type="PANTHER" id="PTHR42781:SF4">
    <property type="entry name" value="SPERMIDINE_PUTRESCINE IMPORT ATP-BINDING PROTEIN POTA"/>
    <property type="match status" value="1"/>
</dbReference>
<evidence type="ECO:0000256" key="8">
    <source>
        <dbReference type="ARBA" id="ARBA00023065"/>
    </source>
</evidence>
<dbReference type="InterPro" id="IPR008995">
    <property type="entry name" value="Mo/tungstate-bd_C_term_dom"/>
</dbReference>
<dbReference type="SUPFAM" id="SSF50331">
    <property type="entry name" value="MOP-like"/>
    <property type="match status" value="1"/>
</dbReference>
<dbReference type="RefSeq" id="WP_154740444.1">
    <property type="nucleotide sequence ID" value="NZ_WMBQ01000002.1"/>
</dbReference>
<dbReference type="InterPro" id="IPR003593">
    <property type="entry name" value="AAA+_ATPase"/>
</dbReference>
<organism evidence="11 12">
    <name type="scientific">Hyphomicrobium album</name>
    <dbReference type="NCBI Taxonomy" id="2665159"/>
    <lineage>
        <taxon>Bacteria</taxon>
        <taxon>Pseudomonadati</taxon>
        <taxon>Pseudomonadota</taxon>
        <taxon>Alphaproteobacteria</taxon>
        <taxon>Hyphomicrobiales</taxon>
        <taxon>Hyphomicrobiaceae</taxon>
        <taxon>Hyphomicrobium</taxon>
    </lineage>
</organism>
<dbReference type="CDD" id="cd03259">
    <property type="entry name" value="ABC_Carb_Solutes_like"/>
    <property type="match status" value="1"/>
</dbReference>
<reference evidence="11 12" key="1">
    <citation type="submission" date="2019-11" db="EMBL/GenBank/DDBJ databases">
        <title>Identification of a novel strain.</title>
        <authorList>
            <person name="Xu Q."/>
            <person name="Wang G."/>
        </authorList>
    </citation>
    <scope>NUCLEOTIDE SEQUENCE [LARGE SCALE GENOMIC DNA]</scope>
    <source>
        <strain evidence="12">xq</strain>
    </source>
</reference>
<dbReference type="GO" id="GO:0005524">
    <property type="term" value="F:ATP binding"/>
    <property type="evidence" value="ECO:0007669"/>
    <property type="project" value="UniProtKB-KW"/>
</dbReference>
<proteinExistence type="inferred from homology"/>
<dbReference type="PROSITE" id="PS00211">
    <property type="entry name" value="ABC_TRANSPORTER_1"/>
    <property type="match status" value="1"/>
</dbReference>
<dbReference type="GO" id="GO:0016887">
    <property type="term" value="F:ATP hydrolysis activity"/>
    <property type="evidence" value="ECO:0007669"/>
    <property type="project" value="InterPro"/>
</dbReference>
<dbReference type="InterPro" id="IPR015853">
    <property type="entry name" value="ABC_transpr_FbpC"/>
</dbReference>
<dbReference type="GO" id="GO:0015697">
    <property type="term" value="P:quaternary ammonium group transport"/>
    <property type="evidence" value="ECO:0007669"/>
    <property type="project" value="UniProtKB-ARBA"/>
</dbReference>
<dbReference type="Pfam" id="PF08402">
    <property type="entry name" value="TOBE_2"/>
    <property type="match status" value="1"/>
</dbReference>
<dbReference type="SUPFAM" id="SSF52540">
    <property type="entry name" value="P-loop containing nucleoside triphosphate hydrolases"/>
    <property type="match status" value="1"/>
</dbReference>
<evidence type="ECO:0000256" key="4">
    <source>
        <dbReference type="ARBA" id="ARBA00022496"/>
    </source>
</evidence>
<keyword evidence="9" id="KW-0472">Membrane</keyword>
<keyword evidence="4" id="KW-0410">Iron transport</keyword>
<evidence type="ECO:0000256" key="1">
    <source>
        <dbReference type="ARBA" id="ARBA00005417"/>
    </source>
</evidence>